<keyword evidence="4 9" id="KW-0812">Transmembrane</keyword>
<evidence type="ECO:0000256" key="8">
    <source>
        <dbReference type="SAM" id="MobiDB-lite"/>
    </source>
</evidence>
<keyword evidence="7 9" id="KW-0472">Membrane</keyword>
<keyword evidence="6" id="KW-0406">Ion transport</keyword>
<feature type="domain" description="Sodium/calcium exchanger membrane region" evidence="10">
    <location>
        <begin position="720"/>
        <end position="860"/>
    </location>
</feature>
<dbReference type="OrthoDB" id="1699231at2759"/>
<feature type="transmembrane region" description="Helical" evidence="9">
    <location>
        <begin position="710"/>
        <end position="730"/>
    </location>
</feature>
<feature type="domain" description="Sodium/calcium exchanger membrane region" evidence="10">
    <location>
        <begin position="509"/>
        <end position="686"/>
    </location>
</feature>
<dbReference type="EMBL" id="JAABOA010000750">
    <property type="protein sequence ID" value="KAF9583279.1"/>
    <property type="molecule type" value="Genomic_DNA"/>
</dbReference>
<sequence length="885" mass="97886">MSHNSAGFSRLHSAPDSQGQAQNHTHGRERILDRSTSATADANAQYLIPPAYPVSAPLLSSPSTPQPQSSSSPSPQRRLGARISRRHLRAASPSSSAAARQQNNQANVAQQGQIRPQRSFVMRQRLRRFQYDDDDDNQPPPMPQPVTQQDPAHGSLDQRQGQPESRQLPLLPGQPITGIAAAAGGGAPVSNLNRSATSGVLPRRRHASYRRVLQESSQDNKSNNSSTTVNTNSTSQQKVRMSRPSRPFTRTNSSQPNSEELATSGLLHSSADDYGDTGHEQQESLEDDETDDFSQEQPFLQPQDYPCSETPLSARVAAGVGSGYSHQEPRRGRFRDRLGIDDQDLDQAEAIELHPTRHMRMGLHTIDLEDDFDPLNPAQPGSKDEYDEHAMQVHRPLRPSETDQLAQGPGLQRYRHSQHRHPRLSKMLHGNRPDRELFPYRTRAENWWAFKTFVRRFFLVFLIIPGWIIPNVLLAMAKAAQEHDEEEKEDGGGSEGGAHGPSLSKGVNLAVFLLNMFAMMHLGKAAGACLEELVPKLGASIVSIFDAMTSSSVELAVAAFALIKGMVRVVQAAMLGAILNNLLLMMGIAFVVGGMSFREQTIQSDTSQTGMNLLMIVCISYVVPIALDKTFTDFRVQELPDHLKQSERVQQMKEIRELVDDDIWTISKIMAPIMLILYGCCLLFQYQSRSFMVTPEAKHQGSHTVHKRNVHYWVAGFGYTVMLTAQIYSASLLVHSVEELGRQFKLNESFVGFILLPIVLIADLQEEVIAIKESKQNRLDRCIALMIGSCMQIALLVTPLLVLLGWIIDIRMTFRFTLMEAVILAGSVLMVNYLLQDNETNWLEGGMMLALFVMCAIAFYFDTTGLEPEGKGGGGEGKGGGGGGH</sequence>
<evidence type="ECO:0000256" key="6">
    <source>
        <dbReference type="ARBA" id="ARBA00023065"/>
    </source>
</evidence>
<organism evidence="11 12">
    <name type="scientific">Lunasporangiospora selenospora</name>
    <dbReference type="NCBI Taxonomy" id="979761"/>
    <lineage>
        <taxon>Eukaryota</taxon>
        <taxon>Fungi</taxon>
        <taxon>Fungi incertae sedis</taxon>
        <taxon>Mucoromycota</taxon>
        <taxon>Mortierellomycotina</taxon>
        <taxon>Mortierellomycetes</taxon>
        <taxon>Mortierellales</taxon>
        <taxon>Mortierellaceae</taxon>
        <taxon>Lunasporangiospora</taxon>
    </lineage>
</organism>
<keyword evidence="3" id="KW-0813">Transport</keyword>
<feature type="region of interest" description="Disordered" evidence="8">
    <location>
        <begin position="397"/>
        <end position="428"/>
    </location>
</feature>
<evidence type="ECO:0000313" key="11">
    <source>
        <dbReference type="EMBL" id="KAF9583279.1"/>
    </source>
</evidence>
<feature type="compositionally biased region" description="Polar residues" evidence="8">
    <location>
        <begin position="248"/>
        <end position="261"/>
    </location>
</feature>
<protein>
    <recommendedName>
        <fullName evidence="10">Sodium/calcium exchanger membrane region domain-containing protein</fullName>
    </recommendedName>
</protein>
<evidence type="ECO:0000256" key="3">
    <source>
        <dbReference type="ARBA" id="ARBA00022448"/>
    </source>
</evidence>
<evidence type="ECO:0000313" key="12">
    <source>
        <dbReference type="Proteomes" id="UP000780801"/>
    </source>
</evidence>
<dbReference type="InterPro" id="IPR004713">
    <property type="entry name" value="CaH_exchang"/>
</dbReference>
<keyword evidence="12" id="KW-1185">Reference proteome</keyword>
<feature type="transmembrane region" description="Helical" evidence="9">
    <location>
        <begin position="569"/>
        <end position="597"/>
    </location>
</feature>
<feature type="transmembrane region" description="Helical" evidence="9">
    <location>
        <begin position="750"/>
        <end position="771"/>
    </location>
</feature>
<feature type="compositionally biased region" description="Basic residues" evidence="8">
    <location>
        <begin position="79"/>
        <end position="89"/>
    </location>
</feature>
<feature type="transmembrane region" description="Helical" evidence="9">
    <location>
        <begin position="842"/>
        <end position="861"/>
    </location>
</feature>
<feature type="region of interest" description="Disordered" evidence="8">
    <location>
        <begin position="131"/>
        <end position="309"/>
    </location>
</feature>
<evidence type="ECO:0000256" key="2">
    <source>
        <dbReference type="ARBA" id="ARBA00008170"/>
    </source>
</evidence>
<feature type="transmembrane region" description="Helical" evidence="9">
    <location>
        <begin position="814"/>
        <end position="835"/>
    </location>
</feature>
<name>A0A9P6FXN0_9FUNG</name>
<feature type="region of interest" description="Disordered" evidence="8">
    <location>
        <begin position="1"/>
        <end position="119"/>
    </location>
</feature>
<dbReference type="InterPro" id="IPR044880">
    <property type="entry name" value="NCX_ion-bd_dom_sf"/>
</dbReference>
<dbReference type="AlphaFoldDB" id="A0A9P6FXN0"/>
<comment type="caution">
    <text evidence="11">The sequence shown here is derived from an EMBL/GenBank/DDBJ whole genome shotgun (WGS) entry which is preliminary data.</text>
</comment>
<evidence type="ECO:0000256" key="9">
    <source>
        <dbReference type="SAM" id="Phobius"/>
    </source>
</evidence>
<dbReference type="Proteomes" id="UP000780801">
    <property type="component" value="Unassembled WGS sequence"/>
</dbReference>
<dbReference type="GO" id="GO:0015369">
    <property type="term" value="F:calcium:proton antiporter activity"/>
    <property type="evidence" value="ECO:0007669"/>
    <property type="project" value="TreeGrafter"/>
</dbReference>
<feature type="compositionally biased region" description="Low complexity" evidence="8">
    <location>
        <begin position="90"/>
        <end position="111"/>
    </location>
</feature>
<comment type="similarity">
    <text evidence="2">Belongs to the Ca(2+):cation antiporter (CaCA) (TC 2.A.19) family.</text>
</comment>
<dbReference type="GO" id="GO:0005774">
    <property type="term" value="C:vacuolar membrane"/>
    <property type="evidence" value="ECO:0007669"/>
    <property type="project" value="UniProtKB-ARBA"/>
</dbReference>
<reference evidence="11" key="1">
    <citation type="journal article" date="2020" name="Fungal Divers.">
        <title>Resolving the Mortierellaceae phylogeny through synthesis of multi-gene phylogenetics and phylogenomics.</title>
        <authorList>
            <person name="Vandepol N."/>
            <person name="Liber J."/>
            <person name="Desiro A."/>
            <person name="Na H."/>
            <person name="Kennedy M."/>
            <person name="Barry K."/>
            <person name="Grigoriev I.V."/>
            <person name="Miller A.N."/>
            <person name="O'Donnell K."/>
            <person name="Stajich J.E."/>
            <person name="Bonito G."/>
        </authorList>
    </citation>
    <scope>NUCLEOTIDE SEQUENCE</scope>
    <source>
        <strain evidence="11">KOD1015</strain>
    </source>
</reference>
<dbReference type="GO" id="GO:0012505">
    <property type="term" value="C:endomembrane system"/>
    <property type="evidence" value="ECO:0007669"/>
    <property type="project" value="UniProtKB-SubCell"/>
</dbReference>
<feature type="compositionally biased region" description="Basic residues" evidence="8">
    <location>
        <begin position="413"/>
        <end position="426"/>
    </location>
</feature>
<keyword evidence="5 9" id="KW-1133">Transmembrane helix</keyword>
<dbReference type="Pfam" id="PF01699">
    <property type="entry name" value="Na_Ca_ex"/>
    <property type="match status" value="2"/>
</dbReference>
<evidence type="ECO:0000259" key="10">
    <source>
        <dbReference type="Pfam" id="PF01699"/>
    </source>
</evidence>
<feature type="transmembrane region" description="Helical" evidence="9">
    <location>
        <begin position="663"/>
        <end position="684"/>
    </location>
</feature>
<evidence type="ECO:0000256" key="5">
    <source>
        <dbReference type="ARBA" id="ARBA00022989"/>
    </source>
</evidence>
<feature type="compositionally biased region" description="Polar residues" evidence="8">
    <location>
        <begin position="15"/>
        <end position="24"/>
    </location>
</feature>
<feature type="transmembrane region" description="Helical" evidence="9">
    <location>
        <begin position="783"/>
        <end position="808"/>
    </location>
</feature>
<comment type="subcellular location">
    <subcellularLocation>
        <location evidence="1">Endomembrane system</location>
        <topology evidence="1">Multi-pass membrane protein</topology>
    </subcellularLocation>
</comment>
<dbReference type="PANTHER" id="PTHR31503">
    <property type="entry name" value="VACUOLAR CALCIUM ION TRANSPORTER"/>
    <property type="match status" value="1"/>
</dbReference>
<evidence type="ECO:0000256" key="1">
    <source>
        <dbReference type="ARBA" id="ARBA00004127"/>
    </source>
</evidence>
<dbReference type="PANTHER" id="PTHR31503:SF22">
    <property type="entry name" value="VACUOLAR CALCIUM ION TRANSPORTER"/>
    <property type="match status" value="1"/>
</dbReference>
<dbReference type="InterPro" id="IPR004837">
    <property type="entry name" value="NaCa_Exmemb"/>
</dbReference>
<evidence type="ECO:0000256" key="4">
    <source>
        <dbReference type="ARBA" id="ARBA00022692"/>
    </source>
</evidence>
<dbReference type="Gene3D" id="1.20.1420.30">
    <property type="entry name" value="NCX, central ion-binding region"/>
    <property type="match status" value="1"/>
</dbReference>
<accession>A0A9P6FXN0</accession>
<proteinExistence type="inferred from homology"/>
<feature type="compositionally biased region" description="Acidic residues" evidence="8">
    <location>
        <begin position="283"/>
        <end position="294"/>
    </location>
</feature>
<feature type="compositionally biased region" description="Low complexity" evidence="8">
    <location>
        <begin position="53"/>
        <end position="75"/>
    </location>
</feature>
<dbReference type="GO" id="GO:0006874">
    <property type="term" value="P:intracellular calcium ion homeostasis"/>
    <property type="evidence" value="ECO:0007669"/>
    <property type="project" value="TreeGrafter"/>
</dbReference>
<feature type="compositionally biased region" description="Low complexity" evidence="8">
    <location>
        <begin position="220"/>
        <end position="235"/>
    </location>
</feature>
<feature type="transmembrane region" description="Helical" evidence="9">
    <location>
        <begin position="609"/>
        <end position="627"/>
    </location>
</feature>
<gene>
    <name evidence="11" type="ORF">BGW38_009843</name>
</gene>
<evidence type="ECO:0000256" key="7">
    <source>
        <dbReference type="ARBA" id="ARBA00023136"/>
    </source>
</evidence>